<evidence type="ECO:0000259" key="4">
    <source>
        <dbReference type="SMART" id="SM00903"/>
    </source>
</evidence>
<organism evidence="5 6">
    <name type="scientific">Candidatus Borkfalkia faecavium</name>
    <dbReference type="NCBI Taxonomy" id="2838508"/>
    <lineage>
        <taxon>Bacteria</taxon>
        <taxon>Bacillati</taxon>
        <taxon>Bacillota</taxon>
        <taxon>Clostridia</taxon>
        <taxon>Christensenellales</taxon>
        <taxon>Christensenellaceae</taxon>
        <taxon>Candidatus Borkfalkia</taxon>
    </lineage>
</organism>
<reference evidence="5" key="1">
    <citation type="journal article" date="2021" name="PeerJ">
        <title>Extensive microbial diversity within the chicken gut microbiome revealed by metagenomics and culture.</title>
        <authorList>
            <person name="Gilroy R."/>
            <person name="Ravi A."/>
            <person name="Getino M."/>
            <person name="Pursley I."/>
            <person name="Horton D.L."/>
            <person name="Alikhan N.F."/>
            <person name="Baker D."/>
            <person name="Gharbi K."/>
            <person name="Hall N."/>
            <person name="Watson M."/>
            <person name="Adriaenssens E.M."/>
            <person name="Foster-Nyarko E."/>
            <person name="Jarju S."/>
            <person name="Secka A."/>
            <person name="Antonio M."/>
            <person name="Oren A."/>
            <person name="Chaudhuri R.R."/>
            <person name="La Ragione R."/>
            <person name="Hildebrand F."/>
            <person name="Pallen M.J."/>
        </authorList>
    </citation>
    <scope>NUCLEOTIDE SEQUENCE</scope>
    <source>
        <strain evidence="5">2189</strain>
    </source>
</reference>
<dbReference type="Proteomes" id="UP000886847">
    <property type="component" value="Unassembled WGS sequence"/>
</dbReference>
<accession>A0A9D1W0G8</accession>
<dbReference type="AlphaFoldDB" id="A0A9D1W0G8"/>
<dbReference type="PANTHER" id="PTHR43567">
    <property type="entry name" value="FLAVOREDOXIN-RELATED-RELATED"/>
    <property type="match status" value="1"/>
</dbReference>
<keyword evidence="2" id="KW-0285">Flavoprotein</keyword>
<protein>
    <submittedName>
        <fullName evidence="5">Flavin reductase family protein</fullName>
    </submittedName>
</protein>
<dbReference type="InterPro" id="IPR052174">
    <property type="entry name" value="Flavoredoxin"/>
</dbReference>
<dbReference type="PANTHER" id="PTHR43567:SF1">
    <property type="entry name" value="FLAVOREDOXIN"/>
    <property type="match status" value="1"/>
</dbReference>
<dbReference type="GO" id="GO:0010181">
    <property type="term" value="F:FMN binding"/>
    <property type="evidence" value="ECO:0007669"/>
    <property type="project" value="InterPro"/>
</dbReference>
<evidence type="ECO:0000256" key="2">
    <source>
        <dbReference type="ARBA" id="ARBA00022630"/>
    </source>
</evidence>
<dbReference type="SMART" id="SM00903">
    <property type="entry name" value="Flavin_Reduct"/>
    <property type="match status" value="1"/>
</dbReference>
<gene>
    <name evidence="5" type="ORF">H9851_03400</name>
</gene>
<comment type="similarity">
    <text evidence="3">Belongs to the flavoredoxin family.</text>
</comment>
<name>A0A9D1W0G8_9FIRM</name>
<dbReference type="GO" id="GO:0016646">
    <property type="term" value="F:oxidoreductase activity, acting on the CH-NH group of donors, NAD or NADP as acceptor"/>
    <property type="evidence" value="ECO:0007669"/>
    <property type="project" value="UniProtKB-ARBA"/>
</dbReference>
<dbReference type="EMBL" id="DXEW01000017">
    <property type="protein sequence ID" value="HIX50309.1"/>
    <property type="molecule type" value="Genomic_DNA"/>
</dbReference>
<dbReference type="Pfam" id="PF01613">
    <property type="entry name" value="Flavin_Reduct"/>
    <property type="match status" value="1"/>
</dbReference>
<evidence type="ECO:0000256" key="1">
    <source>
        <dbReference type="ARBA" id="ARBA00001917"/>
    </source>
</evidence>
<feature type="domain" description="Flavin reductase like" evidence="4">
    <location>
        <begin position="12"/>
        <end position="160"/>
    </location>
</feature>
<sequence length="167" mass="17778">MKEIKIAQAPVFTSPNPMTFICSKKADGKTNMATLAFWTYASTNPGKVVFSLNKGAYTLELLAKNKEVVIAVPGVSLTGALIACGTSSGRATDKVEKFGIAMQKLAGTEIEIPEATRLAIVASVCETVDADDHVLHICNVKNVYADESVDAVFGWKGYGEFAAAQKK</sequence>
<evidence type="ECO:0000313" key="5">
    <source>
        <dbReference type="EMBL" id="HIX50309.1"/>
    </source>
</evidence>
<evidence type="ECO:0000313" key="6">
    <source>
        <dbReference type="Proteomes" id="UP000886847"/>
    </source>
</evidence>
<dbReference type="SUPFAM" id="SSF50475">
    <property type="entry name" value="FMN-binding split barrel"/>
    <property type="match status" value="1"/>
</dbReference>
<comment type="caution">
    <text evidence="5">The sequence shown here is derived from an EMBL/GenBank/DDBJ whole genome shotgun (WGS) entry which is preliminary data.</text>
</comment>
<proteinExistence type="inferred from homology"/>
<dbReference type="InterPro" id="IPR002563">
    <property type="entry name" value="Flavin_Rdtase-like_dom"/>
</dbReference>
<reference evidence="5" key="2">
    <citation type="submission" date="2021-04" db="EMBL/GenBank/DDBJ databases">
        <authorList>
            <person name="Gilroy R."/>
        </authorList>
    </citation>
    <scope>NUCLEOTIDE SEQUENCE</scope>
    <source>
        <strain evidence="5">2189</strain>
    </source>
</reference>
<dbReference type="Gene3D" id="2.30.110.10">
    <property type="entry name" value="Electron Transport, Fmn-binding Protein, Chain A"/>
    <property type="match status" value="1"/>
</dbReference>
<dbReference type="InterPro" id="IPR012349">
    <property type="entry name" value="Split_barrel_FMN-bd"/>
</dbReference>
<comment type="cofactor">
    <cofactor evidence="1">
        <name>FMN</name>
        <dbReference type="ChEBI" id="CHEBI:58210"/>
    </cofactor>
</comment>
<evidence type="ECO:0000256" key="3">
    <source>
        <dbReference type="ARBA" id="ARBA00038054"/>
    </source>
</evidence>